<dbReference type="GO" id="GO:0005829">
    <property type="term" value="C:cytosol"/>
    <property type="evidence" value="ECO:0007669"/>
    <property type="project" value="TreeGrafter"/>
</dbReference>
<evidence type="ECO:0000256" key="5">
    <source>
        <dbReference type="ARBA" id="ARBA00023159"/>
    </source>
</evidence>
<dbReference type="SMART" id="SM00271">
    <property type="entry name" value="DnaJ"/>
    <property type="match status" value="1"/>
</dbReference>
<evidence type="ECO:0000256" key="4">
    <source>
        <dbReference type="ARBA" id="ARBA00022737"/>
    </source>
</evidence>
<sequence>MELSPAGTRSDLYRSTVDRSLVIARKEDILFSPLTPSGKGVLKRVKTQQKRRALQYERSLEVAQLVDSEQDVAFLRGLDPVKWKEQDHYRVVGLKHLREKATEDDIKKAYRLRVLKHHPDKRQSAGEFVNTEDGDYFSCIVKAYEILSNPAKRRAYDSVDPLFDNYTPPKTLKSPEDFFTIYGKWFALNAQWSTRQPVPLLGNFLSTQHQVDSFYEFWYDFDSWREYSYLDEEDKEQGHCREERRFIEKENKAQRAKLKKEEMARVRSVVESAFRLDPRVALYKELSRLEKLEKKLAKQKAYQAEKEHFQKVKEEEKRVAKEEEVRRQAEEQEKEAAAKKIRDAQKKALKKERKSFRTLCKTNNYYGLDDDEKSRVENMAKMEQLCEILELDELAKLNESLEKLGLDESRQEFEKVVKTVAERIAEEKAKTAKEAPSKQDDHPKGKSSGDQEWGHEELQLLIKAVNLFPAGTAQRWEVVANFINQHQSQDEPSSKGRTAKELEVEAESGAASGSKSTENMVKVWTAQEQKLLEQALKTYSAAAHPGDRWEKVAESVPGRSKKECMARFKELAALVKAKKSAQSLKE</sequence>
<keyword evidence="5" id="KW-0010">Activator</keyword>
<comment type="caution">
    <text evidence="13">The sequence shown here is derived from an EMBL/GenBank/DDBJ whole genome shotgun (WGS) entry which is preliminary data.</text>
</comment>
<evidence type="ECO:0000256" key="7">
    <source>
        <dbReference type="ARBA" id="ARBA00023242"/>
    </source>
</evidence>
<dbReference type="PROSITE" id="PS50090">
    <property type="entry name" value="MYB_LIKE"/>
    <property type="match status" value="1"/>
</dbReference>
<dbReference type="Pfam" id="PF21884">
    <property type="entry name" value="ZUO1-like_ZHD"/>
    <property type="match status" value="1"/>
</dbReference>
<evidence type="ECO:0000259" key="10">
    <source>
        <dbReference type="PROSITE" id="PS50076"/>
    </source>
</evidence>
<dbReference type="InterPro" id="IPR009057">
    <property type="entry name" value="Homeodomain-like_sf"/>
</dbReference>
<dbReference type="STRING" id="48709.A0A1D2MBN4"/>
<comment type="subcellular location">
    <subcellularLocation>
        <location evidence="2">Cytoplasm</location>
    </subcellularLocation>
    <subcellularLocation>
        <location evidence="1">Nucleus</location>
    </subcellularLocation>
</comment>
<dbReference type="InterPro" id="IPR001623">
    <property type="entry name" value="DnaJ_domain"/>
</dbReference>
<dbReference type="EMBL" id="LJIJ01002028">
    <property type="protein sequence ID" value="ODM90339.1"/>
    <property type="molecule type" value="Genomic_DNA"/>
</dbReference>
<evidence type="ECO:0000313" key="13">
    <source>
        <dbReference type="EMBL" id="ODM90339.1"/>
    </source>
</evidence>
<keyword evidence="7" id="KW-0539">Nucleus</keyword>
<dbReference type="FunFam" id="1.10.10.60:FF:000180">
    <property type="entry name" value="DnaJ (Hsp40) homolog, subfamily C, member 2"/>
    <property type="match status" value="1"/>
</dbReference>
<dbReference type="SMART" id="SM00717">
    <property type="entry name" value="SANT"/>
    <property type="match status" value="2"/>
</dbReference>
<protein>
    <submittedName>
        <fullName evidence="13">DnaJ subfamily C member 2</fullName>
    </submittedName>
</protein>
<proteinExistence type="predicted"/>
<evidence type="ECO:0000259" key="11">
    <source>
        <dbReference type="PROSITE" id="PS50090"/>
    </source>
</evidence>
<dbReference type="Pfam" id="PF16717">
    <property type="entry name" value="RAC_head"/>
    <property type="match status" value="1"/>
</dbReference>
<feature type="domain" description="Myb-like" evidence="11">
    <location>
        <begin position="524"/>
        <end position="572"/>
    </location>
</feature>
<name>A0A1D2MBN4_ORCCI</name>
<feature type="compositionally biased region" description="Basic and acidic residues" evidence="9">
    <location>
        <begin position="488"/>
        <end position="503"/>
    </location>
</feature>
<gene>
    <name evidence="13" type="ORF">Ocin01_16345</name>
</gene>
<dbReference type="InterPro" id="IPR001005">
    <property type="entry name" value="SANT/Myb"/>
</dbReference>
<dbReference type="GO" id="GO:0030544">
    <property type="term" value="F:Hsp70 protein binding"/>
    <property type="evidence" value="ECO:0007669"/>
    <property type="project" value="InterPro"/>
</dbReference>
<keyword evidence="3" id="KW-0963">Cytoplasm</keyword>
<dbReference type="Gene3D" id="1.10.287.110">
    <property type="entry name" value="DnaJ domain"/>
    <property type="match status" value="1"/>
</dbReference>
<feature type="coiled-coil region" evidence="8">
    <location>
        <begin position="311"/>
        <end position="354"/>
    </location>
</feature>
<feature type="region of interest" description="Disordered" evidence="9">
    <location>
        <begin position="486"/>
        <end position="518"/>
    </location>
</feature>
<evidence type="ECO:0000259" key="12">
    <source>
        <dbReference type="PROSITE" id="PS51293"/>
    </source>
</evidence>
<accession>A0A1D2MBN4</accession>
<dbReference type="SUPFAM" id="SSF46565">
    <property type="entry name" value="Chaperone J-domain"/>
    <property type="match status" value="1"/>
</dbReference>
<dbReference type="SUPFAM" id="SSF46689">
    <property type="entry name" value="Homeodomain-like"/>
    <property type="match status" value="2"/>
</dbReference>
<evidence type="ECO:0000256" key="1">
    <source>
        <dbReference type="ARBA" id="ARBA00004123"/>
    </source>
</evidence>
<keyword evidence="6" id="KW-0143">Chaperone</keyword>
<dbReference type="GO" id="GO:0006450">
    <property type="term" value="P:regulation of translational fidelity"/>
    <property type="evidence" value="ECO:0007669"/>
    <property type="project" value="InterPro"/>
</dbReference>
<evidence type="ECO:0000313" key="14">
    <source>
        <dbReference type="Proteomes" id="UP000094527"/>
    </source>
</evidence>
<dbReference type="Pfam" id="PF00249">
    <property type="entry name" value="Myb_DNA-binding"/>
    <property type="match status" value="1"/>
</dbReference>
<dbReference type="PROSITE" id="PS50076">
    <property type="entry name" value="DNAJ_2"/>
    <property type="match status" value="1"/>
</dbReference>
<dbReference type="Pfam" id="PF00226">
    <property type="entry name" value="DnaJ"/>
    <property type="match status" value="1"/>
</dbReference>
<dbReference type="InterPro" id="IPR054076">
    <property type="entry name" value="ZUO1-like_ZHD"/>
</dbReference>
<keyword evidence="4" id="KW-0677">Repeat</keyword>
<reference evidence="13 14" key="1">
    <citation type="journal article" date="2016" name="Genome Biol. Evol.">
        <title>Gene Family Evolution Reflects Adaptation to Soil Environmental Stressors in the Genome of the Collembolan Orchesella cincta.</title>
        <authorList>
            <person name="Faddeeva-Vakhrusheva A."/>
            <person name="Derks M.F."/>
            <person name="Anvar S.Y."/>
            <person name="Agamennone V."/>
            <person name="Suring W."/>
            <person name="Smit S."/>
            <person name="van Straalen N.M."/>
            <person name="Roelofs D."/>
        </authorList>
    </citation>
    <scope>NUCLEOTIDE SEQUENCE [LARGE SCALE GENOMIC DNA]</scope>
    <source>
        <tissue evidence="13">Mixed pool</tissue>
    </source>
</reference>
<dbReference type="InterPro" id="IPR017884">
    <property type="entry name" value="SANT_dom"/>
</dbReference>
<dbReference type="OrthoDB" id="1690618at2759"/>
<evidence type="ECO:0000256" key="2">
    <source>
        <dbReference type="ARBA" id="ARBA00004496"/>
    </source>
</evidence>
<dbReference type="PROSITE" id="PS51293">
    <property type="entry name" value="SANT"/>
    <property type="match status" value="1"/>
</dbReference>
<evidence type="ECO:0000256" key="9">
    <source>
        <dbReference type="SAM" id="MobiDB-lite"/>
    </source>
</evidence>
<dbReference type="PROSITE" id="PS00636">
    <property type="entry name" value="DNAJ_1"/>
    <property type="match status" value="1"/>
</dbReference>
<feature type="domain" description="J" evidence="10">
    <location>
        <begin position="87"/>
        <end position="160"/>
    </location>
</feature>
<dbReference type="InterPro" id="IPR044634">
    <property type="entry name" value="Zuotin/DnaJC2"/>
</dbReference>
<dbReference type="Gene3D" id="1.10.10.60">
    <property type="entry name" value="Homeodomain-like"/>
    <property type="match status" value="2"/>
</dbReference>
<dbReference type="GO" id="GO:0051083">
    <property type="term" value="P:'de novo' cotranslational protein folding"/>
    <property type="evidence" value="ECO:0007669"/>
    <property type="project" value="InterPro"/>
</dbReference>
<dbReference type="GO" id="GO:0005634">
    <property type="term" value="C:nucleus"/>
    <property type="evidence" value="ECO:0007669"/>
    <property type="project" value="UniProtKB-SubCell"/>
</dbReference>
<organism evidence="13 14">
    <name type="scientific">Orchesella cincta</name>
    <name type="common">Springtail</name>
    <name type="synonym">Podura cincta</name>
    <dbReference type="NCBI Taxonomy" id="48709"/>
    <lineage>
        <taxon>Eukaryota</taxon>
        <taxon>Metazoa</taxon>
        <taxon>Ecdysozoa</taxon>
        <taxon>Arthropoda</taxon>
        <taxon>Hexapoda</taxon>
        <taxon>Collembola</taxon>
        <taxon>Entomobryomorpha</taxon>
        <taxon>Entomobryoidea</taxon>
        <taxon>Orchesellidae</taxon>
        <taxon>Orchesellinae</taxon>
        <taxon>Orchesella</taxon>
    </lineage>
</organism>
<keyword evidence="8" id="KW-0175">Coiled coil</keyword>
<dbReference type="PANTHER" id="PTHR43999">
    <property type="entry name" value="DNAJ HOMOLOG SUBFAMILY C MEMBER 2"/>
    <property type="match status" value="1"/>
</dbReference>
<evidence type="ECO:0000256" key="8">
    <source>
        <dbReference type="SAM" id="Coils"/>
    </source>
</evidence>
<dbReference type="Gene3D" id="1.10.8.840">
    <property type="entry name" value="Ribosome-associated complex head domain"/>
    <property type="match status" value="1"/>
</dbReference>
<feature type="region of interest" description="Disordered" evidence="9">
    <location>
        <begin position="427"/>
        <end position="453"/>
    </location>
</feature>
<dbReference type="AlphaFoldDB" id="A0A1D2MBN4"/>
<dbReference type="PANTHER" id="PTHR43999:SF1">
    <property type="entry name" value="DNAJ HOMOLOG SUBFAMILY C MEMBER 2"/>
    <property type="match status" value="1"/>
</dbReference>
<dbReference type="GO" id="GO:0043022">
    <property type="term" value="F:ribosome binding"/>
    <property type="evidence" value="ECO:0007669"/>
    <property type="project" value="InterPro"/>
</dbReference>
<dbReference type="InterPro" id="IPR042569">
    <property type="entry name" value="RAC_head_sf"/>
</dbReference>
<dbReference type="CDD" id="cd00167">
    <property type="entry name" value="SANT"/>
    <property type="match status" value="1"/>
</dbReference>
<dbReference type="InterPro" id="IPR036869">
    <property type="entry name" value="J_dom_sf"/>
</dbReference>
<evidence type="ECO:0000256" key="6">
    <source>
        <dbReference type="ARBA" id="ARBA00023186"/>
    </source>
</evidence>
<dbReference type="InterPro" id="IPR018253">
    <property type="entry name" value="DnaJ_domain_CS"/>
</dbReference>
<dbReference type="OMA" id="XKAMVLK"/>
<dbReference type="InterPro" id="IPR032003">
    <property type="entry name" value="RAC_head"/>
</dbReference>
<feature type="domain" description="SANT" evidence="12">
    <location>
        <begin position="519"/>
        <end position="576"/>
    </location>
</feature>
<dbReference type="PRINTS" id="PR00625">
    <property type="entry name" value="JDOMAIN"/>
</dbReference>
<dbReference type="Pfam" id="PF23082">
    <property type="entry name" value="Myb_DNA-binding_2"/>
    <property type="match status" value="1"/>
</dbReference>
<keyword evidence="14" id="KW-1185">Reference proteome</keyword>
<dbReference type="Proteomes" id="UP000094527">
    <property type="component" value="Unassembled WGS sequence"/>
</dbReference>
<dbReference type="CDD" id="cd06257">
    <property type="entry name" value="DnaJ"/>
    <property type="match status" value="1"/>
</dbReference>
<evidence type="ECO:0000256" key="3">
    <source>
        <dbReference type="ARBA" id="ARBA00022490"/>
    </source>
</evidence>